<dbReference type="GeneID" id="59317514"/>
<keyword evidence="2" id="KW-0479">Metal-binding</keyword>
<dbReference type="OrthoDB" id="103819at2759"/>
<dbReference type="GO" id="GO:0008270">
    <property type="term" value="F:zinc ion binding"/>
    <property type="evidence" value="ECO:0007669"/>
    <property type="project" value="InterPro"/>
</dbReference>
<dbReference type="GO" id="GO:0005634">
    <property type="term" value="C:nucleus"/>
    <property type="evidence" value="ECO:0007669"/>
    <property type="project" value="UniProtKB-SubCell"/>
</dbReference>
<evidence type="ECO:0000256" key="2">
    <source>
        <dbReference type="ARBA" id="ARBA00022723"/>
    </source>
</evidence>
<evidence type="ECO:0000256" key="3">
    <source>
        <dbReference type="ARBA" id="ARBA00023125"/>
    </source>
</evidence>
<dbReference type="InterPro" id="IPR050987">
    <property type="entry name" value="AtrR-like"/>
</dbReference>
<dbReference type="AlphaFoldDB" id="A0A8H5V2K6"/>
<dbReference type="Pfam" id="PF04082">
    <property type="entry name" value="Fungal_trans"/>
    <property type="match status" value="1"/>
</dbReference>
<reference evidence="6 7" key="1">
    <citation type="submission" date="2020-05" db="EMBL/GenBank/DDBJ databases">
        <title>Identification and distribution of gene clusters putatively required for synthesis of sphingolipid metabolism inhibitors in phylogenetically diverse species of the filamentous fungus Fusarium.</title>
        <authorList>
            <person name="Kim H.-S."/>
            <person name="Busman M."/>
            <person name="Brown D.W."/>
            <person name="Divon H."/>
            <person name="Uhlig S."/>
            <person name="Proctor R.H."/>
        </authorList>
    </citation>
    <scope>NUCLEOTIDE SEQUENCE [LARGE SCALE GENOMIC DNA]</scope>
    <source>
        <strain evidence="6 7">NRRL 66333</strain>
    </source>
</reference>
<evidence type="ECO:0000256" key="4">
    <source>
        <dbReference type="ARBA" id="ARBA00023242"/>
    </source>
</evidence>
<keyword evidence="3" id="KW-0238">DNA-binding</keyword>
<dbReference type="GO" id="GO:0006351">
    <property type="term" value="P:DNA-templated transcription"/>
    <property type="evidence" value="ECO:0007669"/>
    <property type="project" value="InterPro"/>
</dbReference>
<comment type="caution">
    <text evidence="6">The sequence shown here is derived from an EMBL/GenBank/DDBJ whole genome shotgun (WGS) entry which is preliminary data.</text>
</comment>
<keyword evidence="4" id="KW-0539">Nucleus</keyword>
<feature type="domain" description="Xylanolytic transcriptional activator regulatory" evidence="5">
    <location>
        <begin position="76"/>
        <end position="147"/>
    </location>
</feature>
<evidence type="ECO:0000313" key="7">
    <source>
        <dbReference type="Proteomes" id="UP000547976"/>
    </source>
</evidence>
<organism evidence="6 7">
    <name type="scientific">Gibberella subglutinans</name>
    <name type="common">Fusarium subglutinans</name>
    <dbReference type="NCBI Taxonomy" id="42677"/>
    <lineage>
        <taxon>Eukaryota</taxon>
        <taxon>Fungi</taxon>
        <taxon>Dikarya</taxon>
        <taxon>Ascomycota</taxon>
        <taxon>Pezizomycotina</taxon>
        <taxon>Sordariomycetes</taxon>
        <taxon>Hypocreomycetidae</taxon>
        <taxon>Hypocreales</taxon>
        <taxon>Nectriaceae</taxon>
        <taxon>Fusarium</taxon>
        <taxon>Fusarium fujikuroi species complex</taxon>
    </lineage>
</organism>
<dbReference type="PANTHER" id="PTHR46910">
    <property type="entry name" value="TRANSCRIPTION FACTOR PDR1"/>
    <property type="match status" value="1"/>
</dbReference>
<dbReference type="Proteomes" id="UP000547976">
    <property type="component" value="Unassembled WGS sequence"/>
</dbReference>
<evidence type="ECO:0000259" key="5">
    <source>
        <dbReference type="SMART" id="SM00906"/>
    </source>
</evidence>
<accession>A0A8H5V2K6</accession>
<gene>
    <name evidence="6" type="ORF">FSUBG_4772</name>
</gene>
<dbReference type="GO" id="GO:0003677">
    <property type="term" value="F:DNA binding"/>
    <property type="evidence" value="ECO:0007669"/>
    <property type="project" value="UniProtKB-KW"/>
</dbReference>
<dbReference type="InterPro" id="IPR007219">
    <property type="entry name" value="XnlR_reg_dom"/>
</dbReference>
<dbReference type="EMBL" id="JAAOAV010000043">
    <property type="protein sequence ID" value="KAF5608236.1"/>
    <property type="molecule type" value="Genomic_DNA"/>
</dbReference>
<sequence length="278" mass="32080">MFRPETVSKKAWVVYINYMIVTMLAHNEVVRAQKYRDNMKVALNDSRIFLEPHQVNLQALIMLAVHGEDYASPNQSWMLVGHACRQAEALRLHAPSERDYETRQRKLSLFWLLFAVDKSCALAFGRPCSLPSARYSYVPLPDLRYLTRFQPHADSPDAERRAQKSVFGGHMFLARIELAQMIGVSLDGSHIPETEDGLRERLEEWYARTDKVLSDTIQNERYFSSPNELREMELGISTIKFEYLYVSMVFLKSHSPSANSRLETAREAISLLPSMIFN</sequence>
<keyword evidence="7" id="KW-1185">Reference proteome</keyword>
<dbReference type="GO" id="GO:0003700">
    <property type="term" value="F:DNA-binding transcription factor activity"/>
    <property type="evidence" value="ECO:0007669"/>
    <property type="project" value="InterPro"/>
</dbReference>
<comment type="subcellular location">
    <subcellularLocation>
        <location evidence="1">Nucleus</location>
    </subcellularLocation>
</comment>
<evidence type="ECO:0000313" key="6">
    <source>
        <dbReference type="EMBL" id="KAF5608236.1"/>
    </source>
</evidence>
<evidence type="ECO:0000256" key="1">
    <source>
        <dbReference type="ARBA" id="ARBA00004123"/>
    </source>
</evidence>
<dbReference type="PANTHER" id="PTHR46910:SF3">
    <property type="entry name" value="HALOTOLERANCE PROTEIN 9-RELATED"/>
    <property type="match status" value="1"/>
</dbReference>
<dbReference type="SMART" id="SM00906">
    <property type="entry name" value="Fungal_trans"/>
    <property type="match status" value="1"/>
</dbReference>
<dbReference type="RefSeq" id="XP_036539694.1">
    <property type="nucleotide sequence ID" value="XM_036682796.1"/>
</dbReference>
<dbReference type="CDD" id="cd12148">
    <property type="entry name" value="fungal_TF_MHR"/>
    <property type="match status" value="1"/>
</dbReference>
<proteinExistence type="predicted"/>
<name>A0A8H5V2K6_GIBSU</name>
<protein>
    <submittedName>
        <fullName evidence="6">Fungal specific transcription factor factor domain protein</fullName>
    </submittedName>
</protein>